<evidence type="ECO:0000313" key="2">
    <source>
        <dbReference type="EMBL" id="CAE0763877.1"/>
    </source>
</evidence>
<dbReference type="EMBL" id="HBIZ01026028">
    <property type="protein sequence ID" value="CAE0763877.1"/>
    <property type="molecule type" value="Transcribed_RNA"/>
</dbReference>
<reference evidence="2" key="1">
    <citation type="submission" date="2021-01" db="EMBL/GenBank/DDBJ databases">
        <authorList>
            <person name="Corre E."/>
            <person name="Pelletier E."/>
            <person name="Niang G."/>
            <person name="Scheremetjew M."/>
            <person name="Finn R."/>
            <person name="Kale V."/>
            <person name="Holt S."/>
            <person name="Cochrane G."/>
            <person name="Meng A."/>
            <person name="Brown T."/>
            <person name="Cohen L."/>
        </authorList>
    </citation>
    <scope>NUCLEOTIDE SEQUENCE</scope>
    <source>
        <strain evidence="2">CCMP645</strain>
    </source>
</reference>
<feature type="region of interest" description="Disordered" evidence="1">
    <location>
        <begin position="80"/>
        <end position="99"/>
    </location>
</feature>
<dbReference type="AlphaFoldDB" id="A0A7S4BEZ4"/>
<feature type="compositionally biased region" description="Low complexity" evidence="1">
    <location>
        <begin position="215"/>
        <end position="229"/>
    </location>
</feature>
<name>A0A7S4BEZ4_CHRCT</name>
<proteinExistence type="predicted"/>
<sequence>MLVHSTSIITTEDVLTHSSLLEADSAPRTPPQTSDSDVVDDYDEWEADFAAAYEDSPLPCRGLPNDLESKIGRLSIMAASPMTPQSNGRLSDTDAERVPTPRAGASVDLASLLKLVVELRSTYDAQIHELTVRNQETLGALAAQESHSRALERHLHARTLEVAALRERLREQARQKTAGAAGRRCFCERVLQAPPANIQLEQQLHTSHQDHHQQHSPLSSPRRQQQQQPSQPPPQQLHLHQHQLQSLQYHQQQEPSPSLLSPRRESGGTADFRASRAQLFSCEAQQAAQHMFEEARAEASKMRAASHLESARQRAAWGANAGGGQDEQTTLEVDASIAPPPVSVAKPKVHAREMEAASLLSQKQLQATADALGMRRTRFR</sequence>
<evidence type="ECO:0000256" key="1">
    <source>
        <dbReference type="SAM" id="MobiDB-lite"/>
    </source>
</evidence>
<organism evidence="2">
    <name type="scientific">Chrysotila carterae</name>
    <name type="common">Marine alga</name>
    <name type="synonym">Syracosphaera carterae</name>
    <dbReference type="NCBI Taxonomy" id="13221"/>
    <lineage>
        <taxon>Eukaryota</taxon>
        <taxon>Haptista</taxon>
        <taxon>Haptophyta</taxon>
        <taxon>Prymnesiophyceae</taxon>
        <taxon>Isochrysidales</taxon>
        <taxon>Isochrysidaceae</taxon>
        <taxon>Chrysotila</taxon>
    </lineage>
</organism>
<feature type="compositionally biased region" description="Low complexity" evidence="1">
    <location>
        <begin position="236"/>
        <end position="261"/>
    </location>
</feature>
<protein>
    <submittedName>
        <fullName evidence="2">Uncharacterized protein</fullName>
    </submittedName>
</protein>
<feature type="region of interest" description="Disordered" evidence="1">
    <location>
        <begin position="204"/>
        <end position="269"/>
    </location>
</feature>
<gene>
    <name evidence="2" type="ORF">PCAR00345_LOCUS16489</name>
</gene>
<accession>A0A7S4BEZ4</accession>